<dbReference type="OMA" id="LIHWAYT"/>
<proteinExistence type="predicted"/>
<reference evidence="2" key="1">
    <citation type="submission" date="2018-07" db="EMBL/GenBank/DDBJ databases">
        <authorList>
            <person name="Quirk P.G."/>
            <person name="Krulwich T.A."/>
        </authorList>
    </citation>
    <scope>NUCLEOTIDE SEQUENCE</scope>
</reference>
<gene>
    <name evidence="2" type="primary">CSON002019</name>
</gene>
<dbReference type="VEuPathDB" id="VectorBase:CSON002019"/>
<accession>A0A336MI20</accession>
<organism evidence="2">
    <name type="scientific">Culicoides sonorensis</name>
    <name type="common">Biting midge</name>
    <dbReference type="NCBI Taxonomy" id="179676"/>
    <lineage>
        <taxon>Eukaryota</taxon>
        <taxon>Metazoa</taxon>
        <taxon>Ecdysozoa</taxon>
        <taxon>Arthropoda</taxon>
        <taxon>Hexapoda</taxon>
        <taxon>Insecta</taxon>
        <taxon>Pterygota</taxon>
        <taxon>Neoptera</taxon>
        <taxon>Endopterygota</taxon>
        <taxon>Diptera</taxon>
        <taxon>Nematocera</taxon>
        <taxon>Chironomoidea</taxon>
        <taxon>Ceratopogonidae</taxon>
        <taxon>Ceratopogoninae</taxon>
        <taxon>Culicoides</taxon>
        <taxon>Monoculicoides</taxon>
    </lineage>
</organism>
<dbReference type="EMBL" id="UFQT01001326">
    <property type="protein sequence ID" value="SSX30054.1"/>
    <property type="molecule type" value="Genomic_DNA"/>
</dbReference>
<evidence type="ECO:0000313" key="2">
    <source>
        <dbReference type="EMBL" id="SSX30054.1"/>
    </source>
</evidence>
<feature type="region of interest" description="Disordered" evidence="1">
    <location>
        <begin position="79"/>
        <end position="98"/>
    </location>
</feature>
<evidence type="ECO:0000256" key="1">
    <source>
        <dbReference type="SAM" id="MobiDB-lite"/>
    </source>
</evidence>
<sequence>MGKDTEKSESQFGFKDKAKAEETIELLKSHEMQYQKLTVRGLLGRAKRVLSMTKAADKIKNIQEAMSVFENWLEENGGGASNKNAKTDNDDEKVETVPGLGFKDKNAAKKSLEILEGRDPDYQRLAVKGLIGSSKRVLSGTKDPKKVQDIKDGVKILEEFLEKFDDENRSRLNWAYLSSDIINQFPEPKDKLCAEFVQIYSEKKNYKHLRTLFPSENQDKSWDIVRNKNIEKLKKLIKEKERKLFDDDGKPTEEHLGNYSN</sequence>
<dbReference type="AlphaFoldDB" id="A0A336MI20"/>
<protein>
    <submittedName>
        <fullName evidence="2">CSON002019 protein</fullName>
    </submittedName>
</protein>
<name>A0A336MI20_CULSO</name>